<comment type="caution">
    <text evidence="2">The sequence shown here is derived from an EMBL/GenBank/DDBJ whole genome shotgun (WGS) entry which is preliminary data.</text>
</comment>
<dbReference type="EMBL" id="JBCNJP010008190">
    <property type="protein sequence ID" value="KAK9049145.1"/>
    <property type="molecule type" value="Genomic_DNA"/>
</dbReference>
<organism evidence="2 3">
    <name type="scientific">Deinandra increscens subsp. villosa</name>
    <dbReference type="NCBI Taxonomy" id="3103831"/>
    <lineage>
        <taxon>Eukaryota</taxon>
        <taxon>Viridiplantae</taxon>
        <taxon>Streptophyta</taxon>
        <taxon>Embryophyta</taxon>
        <taxon>Tracheophyta</taxon>
        <taxon>Spermatophyta</taxon>
        <taxon>Magnoliopsida</taxon>
        <taxon>eudicotyledons</taxon>
        <taxon>Gunneridae</taxon>
        <taxon>Pentapetalae</taxon>
        <taxon>asterids</taxon>
        <taxon>campanulids</taxon>
        <taxon>Asterales</taxon>
        <taxon>Asteraceae</taxon>
        <taxon>Asteroideae</taxon>
        <taxon>Heliantheae alliance</taxon>
        <taxon>Madieae</taxon>
        <taxon>Madiinae</taxon>
        <taxon>Deinandra</taxon>
    </lineage>
</organism>
<sequence length="255" mass="29104">MDKSWMSLGRLSKEYDDGVNAFLEFAQSNNPKSDVIPCPCVNCINLRPGSITSVRFHLFANGFDENYTVWSFHGEGSPKVKVRCPDESRLPEFDYTKEMLHDAFAYVEKEPDSLKSLLEECDKPLYEGSKHNALSGLMIFQKLKGQFGWSDTSFNALLGALKTVLPAKNTIPSSMYEAKKLLKGIGLEYEKIHACENDCVLFWNEHKDASECPTCGTSRWKKNTKNVPRKVLWYFPPIPRFRRMFSSPEIAHDLT</sequence>
<reference evidence="2 3" key="1">
    <citation type="submission" date="2024-04" db="EMBL/GenBank/DDBJ databases">
        <title>The reference genome of an endangered Asteraceae, Deinandra increscens subsp. villosa, native to the Central Coast of California.</title>
        <authorList>
            <person name="Guilliams M."/>
            <person name="Hasenstab-Lehman K."/>
            <person name="Meyer R."/>
            <person name="Mcevoy S."/>
        </authorList>
    </citation>
    <scope>NUCLEOTIDE SEQUENCE [LARGE SCALE GENOMIC DNA]</scope>
    <source>
        <tissue evidence="2">Leaf</tissue>
    </source>
</reference>
<dbReference type="InterPro" id="IPR029480">
    <property type="entry name" value="Transpos_assoc"/>
</dbReference>
<gene>
    <name evidence="2" type="ORF">SSX86_031888</name>
</gene>
<evidence type="ECO:0000313" key="3">
    <source>
        <dbReference type="Proteomes" id="UP001408789"/>
    </source>
</evidence>
<name>A0AAP0C896_9ASTR</name>
<dbReference type="PANTHER" id="PTHR10775">
    <property type="entry name" value="OS08G0208400 PROTEIN"/>
    <property type="match status" value="1"/>
</dbReference>
<evidence type="ECO:0000259" key="1">
    <source>
        <dbReference type="Pfam" id="PF13963"/>
    </source>
</evidence>
<evidence type="ECO:0000313" key="2">
    <source>
        <dbReference type="EMBL" id="KAK9049145.1"/>
    </source>
</evidence>
<dbReference type="Pfam" id="PF13963">
    <property type="entry name" value="Transpos_assoc"/>
    <property type="match status" value="1"/>
</dbReference>
<protein>
    <recommendedName>
        <fullName evidence="1">Transposase-associated domain-containing protein</fullName>
    </recommendedName>
</protein>
<keyword evidence="3" id="KW-1185">Reference proteome</keyword>
<dbReference type="Proteomes" id="UP001408789">
    <property type="component" value="Unassembled WGS sequence"/>
</dbReference>
<dbReference type="AlphaFoldDB" id="A0AAP0C896"/>
<dbReference type="PANTHER" id="PTHR10775:SF180">
    <property type="entry name" value="TRANSPOSON, EN_SPM-LIKE, TRANSPOSASE-ASSOCIATED DOMAIN PROTEIN-RELATED"/>
    <property type="match status" value="1"/>
</dbReference>
<feature type="domain" description="Transposase-associated" evidence="1">
    <location>
        <begin position="3"/>
        <end position="75"/>
    </location>
</feature>
<proteinExistence type="predicted"/>
<accession>A0AAP0C896</accession>